<comment type="caution">
    <text evidence="2">The sequence shown here is derived from an EMBL/GenBank/DDBJ whole genome shotgun (WGS) entry which is preliminary data.</text>
</comment>
<evidence type="ECO:0000256" key="1">
    <source>
        <dbReference type="SAM" id="Phobius"/>
    </source>
</evidence>
<protein>
    <submittedName>
        <fullName evidence="2">Uncharacterized protein</fullName>
    </submittedName>
</protein>
<sequence length="76" mass="8452">MVLRSGKDFHAAGSDELRAILEAEPGTYAEEDIILAREAMAAHNKRVTGRWIKALRLKIVVTLAIIAVLLAIYYFP</sequence>
<keyword evidence="1" id="KW-0812">Transmembrane</keyword>
<feature type="transmembrane region" description="Helical" evidence="1">
    <location>
        <begin position="55"/>
        <end position="75"/>
    </location>
</feature>
<keyword evidence="1" id="KW-0472">Membrane</keyword>
<evidence type="ECO:0000313" key="3">
    <source>
        <dbReference type="Proteomes" id="UP000319148"/>
    </source>
</evidence>
<proteinExistence type="predicted"/>
<dbReference type="EMBL" id="VFIY01000004">
    <property type="protein sequence ID" value="TPD62989.1"/>
    <property type="molecule type" value="Genomic_DNA"/>
</dbReference>
<name>A0A501PR34_9PROT</name>
<dbReference type="Proteomes" id="UP000319148">
    <property type="component" value="Unassembled WGS sequence"/>
</dbReference>
<gene>
    <name evidence="2" type="ORF">FIV46_02610</name>
</gene>
<dbReference type="RefSeq" id="WP_139938239.1">
    <property type="nucleotide sequence ID" value="NZ_JBHSYP010000022.1"/>
</dbReference>
<keyword evidence="1" id="KW-1133">Transmembrane helix</keyword>
<keyword evidence="3" id="KW-1185">Reference proteome</keyword>
<evidence type="ECO:0000313" key="2">
    <source>
        <dbReference type="EMBL" id="TPD62989.1"/>
    </source>
</evidence>
<organism evidence="2 3">
    <name type="scientific">Emcibacter nanhaiensis</name>
    <dbReference type="NCBI Taxonomy" id="1505037"/>
    <lineage>
        <taxon>Bacteria</taxon>
        <taxon>Pseudomonadati</taxon>
        <taxon>Pseudomonadota</taxon>
        <taxon>Alphaproteobacteria</taxon>
        <taxon>Emcibacterales</taxon>
        <taxon>Emcibacteraceae</taxon>
        <taxon>Emcibacter</taxon>
    </lineage>
</organism>
<dbReference type="AlphaFoldDB" id="A0A501PR34"/>
<reference evidence="3" key="1">
    <citation type="submission" date="2019-06" db="EMBL/GenBank/DDBJ databases">
        <title>The complete genome of Emcibacter congregatus ZYLT.</title>
        <authorList>
            <person name="Zhao Z."/>
        </authorList>
    </citation>
    <scope>NUCLEOTIDE SEQUENCE [LARGE SCALE GENOMIC DNA]</scope>
    <source>
        <strain evidence="3">MCCC 1A06723</strain>
    </source>
</reference>
<accession>A0A501PR34</accession>